<evidence type="ECO:0000313" key="3">
    <source>
        <dbReference type="Proteomes" id="UP001187531"/>
    </source>
</evidence>
<protein>
    <submittedName>
        <fullName evidence="2">Uncharacterized protein</fullName>
    </submittedName>
</protein>
<sequence>ISITPTTATSTAAAPINTPSPTTSSTVLIAPTTPIPTVIAPSTTHPIAATFATTTIPTPQDPQTPTIL</sequence>
<accession>A0AA88II96</accession>
<organism evidence="2 3">
    <name type="scientific">Artemia franciscana</name>
    <name type="common">Brine shrimp</name>
    <name type="synonym">Artemia sanfranciscana</name>
    <dbReference type="NCBI Taxonomy" id="6661"/>
    <lineage>
        <taxon>Eukaryota</taxon>
        <taxon>Metazoa</taxon>
        <taxon>Ecdysozoa</taxon>
        <taxon>Arthropoda</taxon>
        <taxon>Crustacea</taxon>
        <taxon>Branchiopoda</taxon>
        <taxon>Anostraca</taxon>
        <taxon>Artemiidae</taxon>
        <taxon>Artemia</taxon>
    </lineage>
</organism>
<evidence type="ECO:0000256" key="1">
    <source>
        <dbReference type="SAM" id="MobiDB-lite"/>
    </source>
</evidence>
<keyword evidence="3" id="KW-1185">Reference proteome</keyword>
<dbReference type="EMBL" id="JAVRJZ010000001">
    <property type="protein sequence ID" value="KAK2727839.1"/>
    <property type="molecule type" value="Genomic_DNA"/>
</dbReference>
<dbReference type="AlphaFoldDB" id="A0AA88II96"/>
<dbReference type="Proteomes" id="UP001187531">
    <property type="component" value="Unassembled WGS sequence"/>
</dbReference>
<gene>
    <name evidence="2" type="ORF">QYM36_008351</name>
</gene>
<name>A0AA88II96_ARTSF</name>
<proteinExistence type="predicted"/>
<feature type="region of interest" description="Disordered" evidence="1">
    <location>
        <begin position="1"/>
        <end position="25"/>
    </location>
</feature>
<evidence type="ECO:0000313" key="2">
    <source>
        <dbReference type="EMBL" id="KAK2727839.1"/>
    </source>
</evidence>
<feature type="non-terminal residue" evidence="2">
    <location>
        <position position="1"/>
    </location>
</feature>
<comment type="caution">
    <text evidence="2">The sequence shown here is derived from an EMBL/GenBank/DDBJ whole genome shotgun (WGS) entry which is preliminary data.</text>
</comment>
<feature type="non-terminal residue" evidence="2">
    <location>
        <position position="68"/>
    </location>
</feature>
<reference evidence="2" key="1">
    <citation type="submission" date="2023-07" db="EMBL/GenBank/DDBJ databases">
        <title>Chromosome-level genome assembly of Artemia franciscana.</title>
        <authorList>
            <person name="Jo E."/>
        </authorList>
    </citation>
    <scope>NUCLEOTIDE SEQUENCE</scope>
    <source>
        <tissue evidence="2">Whole body</tissue>
    </source>
</reference>